<proteinExistence type="predicted"/>
<evidence type="ECO:0000313" key="1">
    <source>
        <dbReference type="EMBL" id="OXR40063.1"/>
    </source>
</evidence>
<dbReference type="AlphaFoldDB" id="A0A231GTW0"/>
<dbReference type="EMBL" id="NGAF01000043">
    <property type="protein sequence ID" value="OXR40063.1"/>
    <property type="molecule type" value="Genomic_DNA"/>
</dbReference>
<gene>
    <name evidence="1" type="ORF">B7C42_07867</name>
</gene>
<name>A0A231GTW0_9NOCA</name>
<sequence>MSFTEPTEAQPPSPLPHEPDIGLCLLITGPNTHELKFVACMPAAIRFALHWVTDYPAVSVTFEAPDPRRPRLPCERLWALP</sequence>
<dbReference type="Proteomes" id="UP000215506">
    <property type="component" value="Unassembled WGS sequence"/>
</dbReference>
<evidence type="ECO:0000313" key="2">
    <source>
        <dbReference type="Proteomes" id="UP000215506"/>
    </source>
</evidence>
<reference evidence="1 2" key="1">
    <citation type="submission" date="2017-07" db="EMBL/GenBank/DDBJ databases">
        <title>First draft Genome Sequence of Nocardia cerradoensis isolated from human infection.</title>
        <authorList>
            <person name="Carrasco G."/>
        </authorList>
    </citation>
    <scope>NUCLEOTIDE SEQUENCE [LARGE SCALE GENOMIC DNA]</scope>
    <source>
        <strain evidence="1 2">CNM20130759</strain>
    </source>
</reference>
<comment type="caution">
    <text evidence="1">The sequence shown here is derived from an EMBL/GenBank/DDBJ whole genome shotgun (WGS) entry which is preliminary data.</text>
</comment>
<protein>
    <submittedName>
        <fullName evidence="1">Uncharacterized protein</fullName>
    </submittedName>
</protein>
<keyword evidence="2" id="KW-1185">Reference proteome</keyword>
<organism evidence="1 2">
    <name type="scientific">Nocardia cerradoensis</name>
    <dbReference type="NCBI Taxonomy" id="85688"/>
    <lineage>
        <taxon>Bacteria</taxon>
        <taxon>Bacillati</taxon>
        <taxon>Actinomycetota</taxon>
        <taxon>Actinomycetes</taxon>
        <taxon>Mycobacteriales</taxon>
        <taxon>Nocardiaceae</taxon>
        <taxon>Nocardia</taxon>
    </lineage>
</organism>
<accession>A0A231GTW0</accession>